<dbReference type="OrthoDB" id="3778994at2"/>
<dbReference type="Gene3D" id="3.30.200.20">
    <property type="entry name" value="Phosphorylase Kinase, domain 1"/>
    <property type="match status" value="1"/>
</dbReference>
<protein>
    <recommendedName>
        <fullName evidence="1">non-specific serine/threonine protein kinase</fullName>
        <ecNumber evidence="1">2.7.11.1</ecNumber>
    </recommendedName>
</protein>
<dbReference type="SUPFAM" id="SSF56112">
    <property type="entry name" value="Protein kinase-like (PK-like)"/>
    <property type="match status" value="1"/>
</dbReference>
<keyword evidence="11" id="KW-1185">Reference proteome</keyword>
<dbReference type="EC" id="2.7.11.1" evidence="1"/>
<dbReference type="InterPro" id="IPR017441">
    <property type="entry name" value="Protein_kinase_ATP_BS"/>
</dbReference>
<dbReference type="GO" id="GO:0005524">
    <property type="term" value="F:ATP binding"/>
    <property type="evidence" value="ECO:0007669"/>
    <property type="project" value="UniProtKB-UniRule"/>
</dbReference>
<evidence type="ECO:0000256" key="6">
    <source>
        <dbReference type="ARBA" id="ARBA00022840"/>
    </source>
</evidence>
<dbReference type="PROSITE" id="PS50011">
    <property type="entry name" value="PROTEIN_KINASE_DOM"/>
    <property type="match status" value="1"/>
</dbReference>
<evidence type="ECO:0000313" key="10">
    <source>
        <dbReference type="EMBL" id="AXH95612.1"/>
    </source>
</evidence>
<dbReference type="GO" id="GO:0004674">
    <property type="term" value="F:protein serine/threonine kinase activity"/>
    <property type="evidence" value="ECO:0007669"/>
    <property type="project" value="UniProtKB-KW"/>
</dbReference>
<dbReference type="PANTHER" id="PTHR43289:SF6">
    <property type="entry name" value="SERINE_THREONINE-PROTEIN KINASE NEKL-3"/>
    <property type="match status" value="1"/>
</dbReference>
<evidence type="ECO:0000259" key="9">
    <source>
        <dbReference type="PROSITE" id="PS50011"/>
    </source>
</evidence>
<keyword evidence="5 10" id="KW-0418">Kinase</keyword>
<dbReference type="Gene3D" id="1.10.510.10">
    <property type="entry name" value="Transferase(Phosphotransferase) domain 1"/>
    <property type="match status" value="1"/>
</dbReference>
<name>A0A345NKQ4_9MICO</name>
<dbReference type="PROSITE" id="PS00109">
    <property type="entry name" value="PROTEIN_KINASE_TYR"/>
    <property type="match status" value="1"/>
</dbReference>
<dbReference type="PROSITE" id="PS00107">
    <property type="entry name" value="PROTEIN_KINASE_ATP"/>
    <property type="match status" value="1"/>
</dbReference>
<evidence type="ECO:0000256" key="8">
    <source>
        <dbReference type="SAM" id="MobiDB-lite"/>
    </source>
</evidence>
<evidence type="ECO:0000256" key="1">
    <source>
        <dbReference type="ARBA" id="ARBA00012513"/>
    </source>
</evidence>
<proteinExistence type="predicted"/>
<dbReference type="PANTHER" id="PTHR43289">
    <property type="entry name" value="MITOGEN-ACTIVATED PROTEIN KINASE KINASE KINASE 20-RELATED"/>
    <property type="match status" value="1"/>
</dbReference>
<feature type="region of interest" description="Disordered" evidence="8">
    <location>
        <begin position="319"/>
        <end position="395"/>
    </location>
</feature>
<accession>A0A345NKQ4</accession>
<feature type="domain" description="Protein kinase" evidence="9">
    <location>
        <begin position="44"/>
        <end position="290"/>
    </location>
</feature>
<evidence type="ECO:0000256" key="5">
    <source>
        <dbReference type="ARBA" id="ARBA00022777"/>
    </source>
</evidence>
<feature type="binding site" evidence="7">
    <location>
        <position position="73"/>
    </location>
    <ligand>
        <name>ATP</name>
        <dbReference type="ChEBI" id="CHEBI:30616"/>
    </ligand>
</feature>
<dbReference type="Pfam" id="PF00069">
    <property type="entry name" value="Pkinase"/>
    <property type="match status" value="1"/>
</dbReference>
<dbReference type="InterPro" id="IPR008266">
    <property type="entry name" value="Tyr_kinase_AS"/>
</dbReference>
<dbReference type="Proteomes" id="UP000253790">
    <property type="component" value="Chromosome"/>
</dbReference>
<keyword evidence="6 7" id="KW-0067">ATP-binding</keyword>
<dbReference type="CDD" id="cd14014">
    <property type="entry name" value="STKc_PknB_like"/>
    <property type="match status" value="1"/>
</dbReference>
<feature type="compositionally biased region" description="Basic residues" evidence="8">
    <location>
        <begin position="333"/>
        <end position="343"/>
    </location>
</feature>
<evidence type="ECO:0000256" key="4">
    <source>
        <dbReference type="ARBA" id="ARBA00022741"/>
    </source>
</evidence>
<feature type="compositionally biased region" description="Basic and acidic residues" evidence="8">
    <location>
        <begin position="357"/>
        <end position="366"/>
    </location>
</feature>
<evidence type="ECO:0000256" key="3">
    <source>
        <dbReference type="ARBA" id="ARBA00022679"/>
    </source>
</evidence>
<keyword evidence="3" id="KW-0808">Transferase</keyword>
<reference evidence="10 11" key="1">
    <citation type="submission" date="2018-07" db="EMBL/GenBank/DDBJ databases">
        <title>Complete genome sequencing of Ornithinimicrobium sp. AMA3305.</title>
        <authorList>
            <person name="Bae J.-W."/>
        </authorList>
    </citation>
    <scope>NUCLEOTIDE SEQUENCE [LARGE SCALE GENOMIC DNA]</scope>
    <source>
        <strain evidence="10 11">AMA3305</strain>
    </source>
</reference>
<feature type="compositionally biased region" description="Basic and acidic residues" evidence="8">
    <location>
        <begin position="319"/>
        <end position="332"/>
    </location>
</feature>
<keyword evidence="2 10" id="KW-0723">Serine/threonine-protein kinase</keyword>
<dbReference type="AlphaFoldDB" id="A0A345NKQ4"/>
<dbReference type="KEGG" id="orn:DV701_05315"/>
<dbReference type="InterPro" id="IPR011009">
    <property type="entry name" value="Kinase-like_dom_sf"/>
</dbReference>
<keyword evidence="4 7" id="KW-0547">Nucleotide-binding</keyword>
<dbReference type="EMBL" id="CP031229">
    <property type="protein sequence ID" value="AXH95612.1"/>
    <property type="molecule type" value="Genomic_DNA"/>
</dbReference>
<dbReference type="InterPro" id="IPR000719">
    <property type="entry name" value="Prot_kinase_dom"/>
</dbReference>
<organism evidence="10 11">
    <name type="scientific">Ornithinimicrobium avium</name>
    <dbReference type="NCBI Taxonomy" id="2283195"/>
    <lineage>
        <taxon>Bacteria</taxon>
        <taxon>Bacillati</taxon>
        <taxon>Actinomycetota</taxon>
        <taxon>Actinomycetes</taxon>
        <taxon>Micrococcales</taxon>
        <taxon>Ornithinimicrobiaceae</taxon>
        <taxon>Ornithinimicrobium</taxon>
    </lineage>
</organism>
<evidence type="ECO:0000256" key="7">
    <source>
        <dbReference type="PROSITE-ProRule" id="PRU10141"/>
    </source>
</evidence>
<sequence length="611" mass="62991">MLEAHGRHSTRVPVDKFCGRRSGAGTVVAVDSSGTERAPLVPGYDVLEPLGHGASATVWRARRRADGLVVALKVLERADGDVAAGLREAGLLAGVRHQHVVRLYDVLPLPDPQTGRPAAVALATQLAGGGSLAQVLSRRRRLSAGELVTALQPVAGALVDLHGRGMVHGDLSTGNVLFTGDGMPLLSDLGAARVAGSAHAGPLGTGADQGLVAPEVVEGFPATQESDVYQLGAVCWLALAGEPPGPGWARGDLVELAPALPAGLADLVTRCLAPEPGDRPDAEEVALALLATAAPEPVEVAPDADPGHGLTERLRQQARDDLAERADAEPTRRRGLRLPRRRREPVDVRPSAGGRSGRREPHERRSVPGRPAEPARRARGQHRQAVPDGTRAGGTGPGVRAAAWAGLAVLVLVGVVGAARLVGVDLRSALAGGPPAATVTVEEGAAADGPVEPVEAAVAEATSEPVEEAALPGAGTDPAGDEVLLSTVQALVDARALAWEEGDPDLLASVTAQGSPALAAEADALEEARAQGVRYAEVSFRVERAVLVEEAGDRLTVDAAVARAPLTGTDTSGQTVVEEPGSTERVRLVLARDEAGWLLWSWAPQDESSTR</sequence>
<gene>
    <name evidence="10" type="ORF">DV701_05315</name>
</gene>
<evidence type="ECO:0000313" key="11">
    <source>
        <dbReference type="Proteomes" id="UP000253790"/>
    </source>
</evidence>
<evidence type="ECO:0000256" key="2">
    <source>
        <dbReference type="ARBA" id="ARBA00022527"/>
    </source>
</evidence>